<organism evidence="2">
    <name type="scientific">Chryseobacterium indologenes</name>
    <name type="common">Flavobacterium indologenes</name>
    <dbReference type="NCBI Taxonomy" id="253"/>
    <lineage>
        <taxon>Bacteria</taxon>
        <taxon>Pseudomonadati</taxon>
        <taxon>Bacteroidota</taxon>
        <taxon>Flavobacteriia</taxon>
        <taxon>Flavobacteriales</taxon>
        <taxon>Weeksellaceae</taxon>
        <taxon>Chryseobacterium group</taxon>
        <taxon>Chryseobacterium</taxon>
    </lineage>
</organism>
<accession>A0A411DSR7</accession>
<dbReference type="PROSITE" id="PS51662">
    <property type="entry name" value="BP_PHYTASE"/>
    <property type="match status" value="1"/>
</dbReference>
<dbReference type="InterPro" id="IPR011042">
    <property type="entry name" value="6-blade_b-propeller_TolB-like"/>
</dbReference>
<dbReference type="SUPFAM" id="SSF50956">
    <property type="entry name" value="Thermostable phytase (3-phytase)"/>
    <property type="match status" value="1"/>
</dbReference>
<proteinExistence type="predicted"/>
<reference evidence="2" key="1">
    <citation type="submission" date="2019-01" db="EMBL/GenBank/DDBJ databases">
        <title>Whole Genome Sequencing for Putative Detection of Antimicrobial Resistance and Potential Virulence Factors in Chryseobacterium indologenes isolated from Nile Tilapia in Tanzania.</title>
        <authorList>
            <person name="Mwega E."/>
            <person name="Mutoloki S."/>
            <person name="Mugimba K."/>
            <person name="Colquhoun D."/>
            <person name="Mdegela R."/>
            <person name="Evensen O."/>
            <person name="Wasteson Y."/>
        </authorList>
    </citation>
    <scope>NUCLEOTIDE SEQUENCE [LARGE SCALE GENOMIC DNA]</scope>
    <source>
        <strain evidence="2">StR 01</strain>
    </source>
</reference>
<dbReference type="InterPro" id="IPR003431">
    <property type="entry name" value="B-propeller_Phytase"/>
</dbReference>
<name>A0A411DSR7_CHRID</name>
<dbReference type="GO" id="GO:0016158">
    <property type="term" value="F:inositol hexakisphosphate 3-phosphatase activity"/>
    <property type="evidence" value="ECO:0007669"/>
    <property type="project" value="InterPro"/>
</dbReference>
<dbReference type="Pfam" id="PF02333">
    <property type="entry name" value="Phytase"/>
    <property type="match status" value="1"/>
</dbReference>
<dbReference type="EMBL" id="CP035532">
    <property type="protein sequence ID" value="QBA23422.1"/>
    <property type="molecule type" value="Genomic_DNA"/>
</dbReference>
<sequence length="350" mass="39024">MIFKINMKNLHYILALSVLPFVISCKGQKEAIEKLKPAVITETVVHDTDDPAIWINPQDASKSIIIGTDKDTDGGLYAFDLDGKIIHKVLGLKRPNNVDLEYGFTLNGKKTDIAAVTERETNKVKLYSLPELKEVGEISVFEGETERGPMGVSMYKNPQTEEIFVIAGRKSGPGDGYLWQYKLSEKNGSVTGEVVRKFGKYSGLKEIESIAVDDEMGYIYYSDEQFGVHKYYADPGKGNEELAVFGKGDFKSDVEGISIYPTDKGKGYILVSNQQNDTFNVYLREDQSKGRIAEIPVSTLESDGSEVTHVNLGPKFPKGVFVAMSNGRVFHYYDWRVIEKAIKSAVKTKK</sequence>
<feature type="domain" description="BPP" evidence="1">
    <location>
        <begin position="25"/>
        <end position="342"/>
    </location>
</feature>
<dbReference type="Gene3D" id="2.120.10.30">
    <property type="entry name" value="TolB, C-terminal domain"/>
    <property type="match status" value="1"/>
</dbReference>
<protein>
    <submittedName>
        <fullName evidence="2">Phytase</fullName>
    </submittedName>
</protein>
<gene>
    <name evidence="2" type="ORF">EU348_20500</name>
</gene>
<dbReference type="AlphaFoldDB" id="A0A411DSR7"/>
<evidence type="ECO:0000259" key="1">
    <source>
        <dbReference type="PROSITE" id="PS51662"/>
    </source>
</evidence>
<dbReference type="PROSITE" id="PS51257">
    <property type="entry name" value="PROKAR_LIPOPROTEIN"/>
    <property type="match status" value="1"/>
</dbReference>
<evidence type="ECO:0000313" key="2">
    <source>
        <dbReference type="EMBL" id="QBA23422.1"/>
    </source>
</evidence>